<evidence type="ECO:0000256" key="4">
    <source>
        <dbReference type="PROSITE-ProRule" id="PRU00335"/>
    </source>
</evidence>
<evidence type="ECO:0000256" key="3">
    <source>
        <dbReference type="ARBA" id="ARBA00023163"/>
    </source>
</evidence>
<dbReference type="Pfam" id="PF00440">
    <property type="entry name" value="TetR_N"/>
    <property type="match status" value="1"/>
</dbReference>
<dbReference type="SUPFAM" id="SSF46689">
    <property type="entry name" value="Homeodomain-like"/>
    <property type="match status" value="1"/>
</dbReference>
<evidence type="ECO:0000313" key="7">
    <source>
        <dbReference type="Proteomes" id="UP000838100"/>
    </source>
</evidence>
<organism evidence="6 7">
    <name type="scientific">Sinobacterium norvegicum</name>
    <dbReference type="NCBI Taxonomy" id="1641715"/>
    <lineage>
        <taxon>Bacteria</taxon>
        <taxon>Pseudomonadati</taxon>
        <taxon>Pseudomonadota</taxon>
        <taxon>Gammaproteobacteria</taxon>
        <taxon>Cellvibrionales</taxon>
        <taxon>Spongiibacteraceae</taxon>
        <taxon>Sinobacterium</taxon>
    </lineage>
</organism>
<dbReference type="PANTHER" id="PTHR30055">
    <property type="entry name" value="HTH-TYPE TRANSCRIPTIONAL REGULATOR RUTR"/>
    <property type="match status" value="1"/>
</dbReference>
<dbReference type="PANTHER" id="PTHR30055:SF220">
    <property type="entry name" value="TETR-FAMILY REGULATORY PROTEIN"/>
    <property type="match status" value="1"/>
</dbReference>
<dbReference type="InterPro" id="IPR001647">
    <property type="entry name" value="HTH_TetR"/>
</dbReference>
<dbReference type="Proteomes" id="UP000838100">
    <property type="component" value="Unassembled WGS sequence"/>
</dbReference>
<reference evidence="6" key="1">
    <citation type="submission" date="2021-12" db="EMBL/GenBank/DDBJ databases">
        <authorList>
            <person name="Rodrigo-Torres L."/>
            <person name="Arahal R. D."/>
            <person name="Lucena T."/>
        </authorList>
    </citation>
    <scope>NUCLEOTIDE SEQUENCE</scope>
    <source>
        <strain evidence="6">CECT 8267</strain>
    </source>
</reference>
<evidence type="ECO:0000256" key="2">
    <source>
        <dbReference type="ARBA" id="ARBA00023125"/>
    </source>
</evidence>
<dbReference type="EMBL" id="CAKLPX010000001">
    <property type="protein sequence ID" value="CAH0990872.1"/>
    <property type="molecule type" value="Genomic_DNA"/>
</dbReference>
<proteinExistence type="predicted"/>
<feature type="domain" description="HTH tetR-type" evidence="5">
    <location>
        <begin position="11"/>
        <end position="71"/>
    </location>
</feature>
<accession>A0ABM9ACE9</accession>
<dbReference type="InterPro" id="IPR050109">
    <property type="entry name" value="HTH-type_TetR-like_transc_reg"/>
</dbReference>
<dbReference type="PROSITE" id="PS50977">
    <property type="entry name" value="HTH_TETR_2"/>
    <property type="match status" value="1"/>
</dbReference>
<protein>
    <submittedName>
        <fullName evidence="6">HTH-type transcriptional regulator BetI</fullName>
    </submittedName>
</protein>
<keyword evidence="7" id="KW-1185">Reference proteome</keyword>
<name>A0ABM9ACE9_9GAMM</name>
<evidence type="ECO:0000259" key="5">
    <source>
        <dbReference type="PROSITE" id="PS50977"/>
    </source>
</evidence>
<dbReference type="InterPro" id="IPR009057">
    <property type="entry name" value="Homeodomain-like_sf"/>
</dbReference>
<sequence length="208" mass="23307">MTNVKKTYHHGDLRRSLLDEAVVMIDETGFDAISMRKLADKVGVSRTALYHHFDGKPALLSALAEDGFVRFTAELQDNARLARREKGDSSVSALHNYVACYVDFAVENAAYYDLMFGREIWKTAQATESLKEVAYASFKTFVDTVVDWQQDGLLVDDVDALRYAQVAWASLHGLSRLLIDGIYIEQAARASMIETMALMISQCLARPE</sequence>
<dbReference type="PROSITE" id="PS01081">
    <property type="entry name" value="HTH_TETR_1"/>
    <property type="match status" value="1"/>
</dbReference>
<dbReference type="InterPro" id="IPR036271">
    <property type="entry name" value="Tet_transcr_reg_TetR-rel_C_sf"/>
</dbReference>
<evidence type="ECO:0000256" key="1">
    <source>
        <dbReference type="ARBA" id="ARBA00023015"/>
    </source>
</evidence>
<dbReference type="Gene3D" id="1.10.357.10">
    <property type="entry name" value="Tetracycline Repressor, domain 2"/>
    <property type="match status" value="1"/>
</dbReference>
<keyword evidence="1" id="KW-0805">Transcription regulation</keyword>
<gene>
    <name evidence="6" type="primary">betI_2</name>
    <name evidence="6" type="ORF">SIN8267_00972</name>
</gene>
<dbReference type="RefSeq" id="WP_237443540.1">
    <property type="nucleotide sequence ID" value="NZ_CAKLPX010000001.1"/>
</dbReference>
<keyword evidence="3" id="KW-0804">Transcription</keyword>
<dbReference type="InterPro" id="IPR023772">
    <property type="entry name" value="DNA-bd_HTH_TetR-type_CS"/>
</dbReference>
<dbReference type="InterPro" id="IPR025996">
    <property type="entry name" value="MT1864/Rv1816-like_C"/>
</dbReference>
<dbReference type="SUPFAM" id="SSF48498">
    <property type="entry name" value="Tetracyclin repressor-like, C-terminal domain"/>
    <property type="match status" value="1"/>
</dbReference>
<evidence type="ECO:0000313" key="6">
    <source>
        <dbReference type="EMBL" id="CAH0990872.1"/>
    </source>
</evidence>
<comment type="caution">
    <text evidence="6">The sequence shown here is derived from an EMBL/GenBank/DDBJ whole genome shotgun (WGS) entry which is preliminary data.</text>
</comment>
<keyword evidence="2 4" id="KW-0238">DNA-binding</keyword>
<dbReference type="Pfam" id="PF13305">
    <property type="entry name" value="TetR_C_33"/>
    <property type="match status" value="1"/>
</dbReference>
<feature type="DNA-binding region" description="H-T-H motif" evidence="4">
    <location>
        <begin position="34"/>
        <end position="53"/>
    </location>
</feature>
<dbReference type="PRINTS" id="PR00455">
    <property type="entry name" value="HTHTETR"/>
</dbReference>